<sequence length="120" mass="14363">MENCQYEVVIDNERPINKPIVALTKCRIKFGDRDNLRQCVEEIRKSDLRLSLRPEEDVQYDWQNPVGIRGNTLYFGVRWFDAKYFSEHRDVYLNNMHTRLLKQFGVDWVDANVEHFVAAR</sequence>
<dbReference type="EMBL" id="CABPRU010000010">
    <property type="protein sequence ID" value="VVE32813.1"/>
    <property type="molecule type" value="Genomic_DNA"/>
</dbReference>
<dbReference type="Proteomes" id="UP000334380">
    <property type="component" value="Unassembled WGS sequence"/>
</dbReference>
<dbReference type="OrthoDB" id="7065363at2"/>
<reference evidence="1 2" key="1">
    <citation type="submission" date="2019-08" db="EMBL/GenBank/DDBJ databases">
        <authorList>
            <person name="Peeters C."/>
        </authorList>
    </citation>
    <scope>NUCLEOTIDE SEQUENCE [LARGE SCALE GENOMIC DNA]</scope>
    <source>
        <strain evidence="1 2">LMG 31013</strain>
    </source>
</reference>
<dbReference type="RefSeq" id="WP_017231607.1">
    <property type="nucleotide sequence ID" value="NZ_CABPRU010000010.1"/>
</dbReference>
<proteinExistence type="predicted"/>
<organism evidence="1 2">
    <name type="scientific">Pandoraea terrigena</name>
    <dbReference type="NCBI Taxonomy" id="2508292"/>
    <lineage>
        <taxon>Bacteria</taxon>
        <taxon>Pseudomonadati</taxon>
        <taxon>Pseudomonadota</taxon>
        <taxon>Betaproteobacteria</taxon>
        <taxon>Burkholderiales</taxon>
        <taxon>Burkholderiaceae</taxon>
        <taxon>Pandoraea</taxon>
    </lineage>
</organism>
<keyword evidence="2" id="KW-1185">Reference proteome</keyword>
<evidence type="ECO:0000313" key="1">
    <source>
        <dbReference type="EMBL" id="VVE32813.1"/>
    </source>
</evidence>
<name>A0A5E4X936_9BURK</name>
<protein>
    <submittedName>
        <fullName evidence="1">Uncharacterized protein</fullName>
    </submittedName>
</protein>
<accession>A0A5E4X936</accession>
<evidence type="ECO:0000313" key="2">
    <source>
        <dbReference type="Proteomes" id="UP000334380"/>
    </source>
</evidence>
<gene>
    <name evidence="1" type="ORF">PTE31013_03764</name>
</gene>
<dbReference type="AlphaFoldDB" id="A0A5E4X936"/>